<dbReference type="InterPro" id="IPR011079">
    <property type="entry name" value="Ala_racemase_C"/>
</dbReference>
<dbReference type="PANTHER" id="PTHR30511:SF0">
    <property type="entry name" value="ALANINE RACEMASE, CATABOLIC-RELATED"/>
    <property type="match status" value="1"/>
</dbReference>
<dbReference type="GO" id="GO:0030632">
    <property type="term" value="P:D-alanine biosynthetic process"/>
    <property type="evidence" value="ECO:0007669"/>
    <property type="project" value="UniProtKB-UniRule"/>
</dbReference>
<dbReference type="FunFam" id="2.40.37.10:FF:000006">
    <property type="entry name" value="Alanine racemase"/>
    <property type="match status" value="1"/>
</dbReference>
<evidence type="ECO:0000256" key="3">
    <source>
        <dbReference type="ARBA" id="ARBA00022898"/>
    </source>
</evidence>
<evidence type="ECO:0000256" key="4">
    <source>
        <dbReference type="ARBA" id="ARBA00023235"/>
    </source>
</evidence>
<dbReference type="NCBIfam" id="TIGR00492">
    <property type="entry name" value="alr"/>
    <property type="match status" value="1"/>
</dbReference>
<comment type="similarity">
    <text evidence="5">Belongs to the alanine racemase family.</text>
</comment>
<dbReference type="EMBL" id="UGYZ01000002">
    <property type="protein sequence ID" value="SUJ20217.1"/>
    <property type="molecule type" value="Genomic_DNA"/>
</dbReference>
<dbReference type="CDD" id="cd00430">
    <property type="entry name" value="PLPDE_III_AR"/>
    <property type="match status" value="1"/>
</dbReference>
<proteinExistence type="inferred from homology"/>
<dbReference type="GO" id="GO:0009252">
    <property type="term" value="P:peptidoglycan biosynthetic process"/>
    <property type="evidence" value="ECO:0007669"/>
    <property type="project" value="TreeGrafter"/>
</dbReference>
<evidence type="ECO:0000259" key="8">
    <source>
        <dbReference type="SMART" id="SM01005"/>
    </source>
</evidence>
<feature type="binding site" evidence="5 7">
    <location>
        <position position="315"/>
    </location>
    <ligand>
        <name>substrate</name>
    </ligand>
</feature>
<accession>A0A380CGN0</accession>
<dbReference type="SUPFAM" id="SSF50621">
    <property type="entry name" value="Alanine racemase C-terminal domain-like"/>
    <property type="match status" value="1"/>
</dbReference>
<gene>
    <name evidence="9" type="primary">alr</name>
    <name evidence="9" type="ORF">NCTC4822_02969</name>
</gene>
<evidence type="ECO:0000256" key="2">
    <source>
        <dbReference type="ARBA" id="ARBA00001933"/>
    </source>
</evidence>
<evidence type="ECO:0000256" key="7">
    <source>
        <dbReference type="PIRSR" id="PIRSR600821-52"/>
    </source>
</evidence>
<feature type="binding site" evidence="5 7">
    <location>
        <position position="139"/>
    </location>
    <ligand>
        <name>substrate</name>
    </ligand>
</feature>
<comment type="function">
    <text evidence="5">Catalyzes the interconversion of L-alanine and D-alanine. May also act on other amino acids.</text>
</comment>
<feature type="domain" description="Alanine racemase C-terminal" evidence="8">
    <location>
        <begin position="247"/>
        <end position="372"/>
    </location>
</feature>
<dbReference type="SUPFAM" id="SSF51419">
    <property type="entry name" value="PLP-binding barrel"/>
    <property type="match status" value="1"/>
</dbReference>
<dbReference type="Proteomes" id="UP000254519">
    <property type="component" value="Unassembled WGS sequence"/>
</dbReference>
<evidence type="ECO:0000256" key="5">
    <source>
        <dbReference type="HAMAP-Rule" id="MF_01201"/>
    </source>
</evidence>
<comment type="catalytic activity">
    <reaction evidence="1 5">
        <text>L-alanine = D-alanine</text>
        <dbReference type="Rhea" id="RHEA:20249"/>
        <dbReference type="ChEBI" id="CHEBI:57416"/>
        <dbReference type="ChEBI" id="CHEBI:57972"/>
        <dbReference type="EC" id="5.1.1.1"/>
    </reaction>
</comment>
<evidence type="ECO:0000256" key="6">
    <source>
        <dbReference type="PIRSR" id="PIRSR600821-50"/>
    </source>
</evidence>
<protein>
    <recommendedName>
        <fullName evidence="5">Alanine racemase</fullName>
        <ecNumber evidence="5">5.1.1.1</ecNumber>
    </recommendedName>
</protein>
<dbReference type="PRINTS" id="PR00992">
    <property type="entry name" value="ALARACEMASE"/>
</dbReference>
<evidence type="ECO:0000313" key="10">
    <source>
        <dbReference type="Proteomes" id="UP000254519"/>
    </source>
</evidence>
<dbReference type="PROSITE" id="PS00395">
    <property type="entry name" value="ALANINE_RACEMASE"/>
    <property type="match status" value="1"/>
</dbReference>
<dbReference type="EC" id="5.1.1.1" evidence="5"/>
<dbReference type="HAMAP" id="MF_01201">
    <property type="entry name" value="Ala_racemase"/>
    <property type="match status" value="1"/>
</dbReference>
<keyword evidence="10" id="KW-1185">Reference proteome</keyword>
<reference evidence="9 10" key="1">
    <citation type="submission" date="2018-06" db="EMBL/GenBank/DDBJ databases">
        <authorList>
            <consortium name="Pathogen Informatics"/>
            <person name="Doyle S."/>
        </authorList>
    </citation>
    <scope>NUCLEOTIDE SEQUENCE [LARGE SCALE GENOMIC DNA]</scope>
    <source>
        <strain evidence="10">ATCC 11859 / DSM 33 / NCIB 8841 / NCTC 4822</strain>
    </source>
</reference>
<dbReference type="OrthoDB" id="9813814at2"/>
<dbReference type="FunFam" id="3.20.20.10:FF:000002">
    <property type="entry name" value="Alanine racemase"/>
    <property type="match status" value="1"/>
</dbReference>
<feature type="active site" description="Proton acceptor; specific for L-alanine" evidence="5">
    <location>
        <position position="268"/>
    </location>
</feature>
<dbReference type="InterPro" id="IPR001608">
    <property type="entry name" value="Ala_racemase_N"/>
</dbReference>
<sequence>MASTHYYRPTKAIIDVGAIKENIKALRNYLREETAIIAVVKADGYGHGIVEIARAALQSGAAMVSVATPDEAVYLRENGITSEILVMAPSPVSFAKKAAELGVAVTVTDEAWLREIQHEQKSFNEKLKIHVKIDCGMGRIGVRDEQELQTIMQLIEKMTHCELDGVFTHFPCADEECSITTKEQSERFVRFVNLFPKKPRIVHASNSAATLLYPEYGFDAVRFGISMYGIAPSDYVQENLPFQLKKSLSIESELSFVKKLAKDYHIGYGATYKTSSEEWIGTIPMGYADGLKRGLRGQEVLINGKRMPIVGTICMDQCMVKLPEEMPVGEKVVFIGKQGDEEITIEEWADRIGTIPYEIAVSFTSRVPRVYQEED</sequence>
<dbReference type="Gene3D" id="2.40.37.10">
    <property type="entry name" value="Lyase, Ornithine Decarboxylase, Chain A, domain 1"/>
    <property type="match status" value="1"/>
</dbReference>
<dbReference type="GO" id="GO:0008784">
    <property type="term" value="F:alanine racemase activity"/>
    <property type="evidence" value="ECO:0007669"/>
    <property type="project" value="UniProtKB-UniRule"/>
</dbReference>
<feature type="active site" description="Proton acceptor; specific for D-alanine" evidence="5">
    <location>
        <position position="41"/>
    </location>
</feature>
<dbReference type="InterPro" id="IPR000821">
    <property type="entry name" value="Ala_racemase"/>
</dbReference>
<evidence type="ECO:0000256" key="1">
    <source>
        <dbReference type="ARBA" id="ARBA00000316"/>
    </source>
</evidence>
<evidence type="ECO:0000313" key="9">
    <source>
        <dbReference type="EMBL" id="SUJ20217.1"/>
    </source>
</evidence>
<dbReference type="InterPro" id="IPR020622">
    <property type="entry name" value="Ala_racemase_pyridoxalP-BS"/>
</dbReference>
<dbReference type="InterPro" id="IPR009006">
    <property type="entry name" value="Ala_racemase/Decarboxylase_C"/>
</dbReference>
<dbReference type="UniPathway" id="UPA00042">
    <property type="reaction ID" value="UER00497"/>
</dbReference>
<name>A0A380CGN0_SPOPA</name>
<dbReference type="RefSeq" id="WP_115363350.1">
    <property type="nucleotide sequence ID" value="NZ_CP038012.1"/>
</dbReference>
<dbReference type="InterPro" id="IPR029066">
    <property type="entry name" value="PLP-binding_barrel"/>
</dbReference>
<dbReference type="GO" id="GO:0030170">
    <property type="term" value="F:pyridoxal phosphate binding"/>
    <property type="evidence" value="ECO:0007669"/>
    <property type="project" value="UniProtKB-UniRule"/>
</dbReference>
<dbReference type="SMART" id="SM01005">
    <property type="entry name" value="Ala_racemase_C"/>
    <property type="match status" value="1"/>
</dbReference>
<dbReference type="GO" id="GO:0005829">
    <property type="term" value="C:cytosol"/>
    <property type="evidence" value="ECO:0007669"/>
    <property type="project" value="TreeGrafter"/>
</dbReference>
<dbReference type="PANTHER" id="PTHR30511">
    <property type="entry name" value="ALANINE RACEMASE"/>
    <property type="match status" value="1"/>
</dbReference>
<dbReference type="Gene3D" id="3.20.20.10">
    <property type="entry name" value="Alanine racemase"/>
    <property type="match status" value="1"/>
</dbReference>
<feature type="modified residue" description="N6-(pyridoxal phosphate)lysine" evidence="5 6">
    <location>
        <position position="41"/>
    </location>
</feature>
<dbReference type="AlphaFoldDB" id="A0A380CGN0"/>
<dbReference type="Pfam" id="PF01168">
    <property type="entry name" value="Ala_racemase_N"/>
    <property type="match status" value="1"/>
</dbReference>
<comment type="cofactor">
    <cofactor evidence="2 5 6">
        <name>pyridoxal 5'-phosphate</name>
        <dbReference type="ChEBI" id="CHEBI:597326"/>
    </cofactor>
</comment>
<dbReference type="Pfam" id="PF00842">
    <property type="entry name" value="Ala_racemase_C"/>
    <property type="match status" value="1"/>
</dbReference>
<keyword evidence="4 5" id="KW-0413">Isomerase</keyword>
<organism evidence="9 10">
    <name type="scientific">Sporosarcina pasteurii</name>
    <name type="common">Bacillus pasteurii</name>
    <dbReference type="NCBI Taxonomy" id="1474"/>
    <lineage>
        <taxon>Bacteria</taxon>
        <taxon>Bacillati</taxon>
        <taxon>Bacillota</taxon>
        <taxon>Bacilli</taxon>
        <taxon>Bacillales</taxon>
        <taxon>Caryophanaceae</taxon>
        <taxon>Sporosarcina</taxon>
    </lineage>
</organism>
<comment type="pathway">
    <text evidence="5">Amino-acid biosynthesis; D-alanine biosynthesis; D-alanine from L-alanine: step 1/1.</text>
</comment>
<keyword evidence="3 5" id="KW-0663">Pyridoxal phosphate</keyword>